<keyword evidence="2" id="KW-0472">Membrane</keyword>
<name>A0A5C5ZZQ9_9BACT</name>
<feature type="transmembrane region" description="Helical" evidence="2">
    <location>
        <begin position="77"/>
        <end position="101"/>
    </location>
</feature>
<evidence type="ECO:0000256" key="1">
    <source>
        <dbReference type="SAM" id="MobiDB-lite"/>
    </source>
</evidence>
<sequence>MTDVGSPGCCPDPPDDPMVHSPDLPWTGAAEYWRRLPPTRKMFWRTYALWMGVLVALHGGGILASMIQAYFMVGGTWWLAPIYLTQAASAVTVWQIAIWWHGMHPQRPPVRDLAGVLALTLGPKCLYLGFVFLIAEPNQVFIGSSFSQVVWDAVSVGLVIVGLQFIRPLFGIDFIRSGTQSIVDVRTQWSIKGMFWVTGIAAFLFAALRFTITSWQDSEVADLIPPVPWMLAITSVHWLRLVVVLIGAVYLSVLRSMRVGLMVALLAILIAGGLSISSDRIFSHWWTNSGMAATSIMFTPIWLHVLLSVGMMTGHVWFFRRYLQAGYWIQVHSVVHANSYVRCQSVKDR</sequence>
<feature type="region of interest" description="Disordered" evidence="1">
    <location>
        <begin position="1"/>
        <end position="20"/>
    </location>
</feature>
<feature type="transmembrane region" description="Helical" evidence="2">
    <location>
        <begin position="113"/>
        <end position="134"/>
    </location>
</feature>
<gene>
    <name evidence="3" type="ORF">Pla100_43680</name>
</gene>
<keyword evidence="4" id="KW-1185">Reference proteome</keyword>
<dbReference type="RefSeq" id="WP_146579834.1">
    <property type="nucleotide sequence ID" value="NZ_SJPM01000010.1"/>
</dbReference>
<keyword evidence="2" id="KW-0812">Transmembrane</keyword>
<evidence type="ECO:0000313" key="3">
    <source>
        <dbReference type="EMBL" id="TWT93052.1"/>
    </source>
</evidence>
<organism evidence="3 4">
    <name type="scientific">Neorhodopirellula pilleata</name>
    <dbReference type="NCBI Taxonomy" id="2714738"/>
    <lineage>
        <taxon>Bacteria</taxon>
        <taxon>Pseudomonadati</taxon>
        <taxon>Planctomycetota</taxon>
        <taxon>Planctomycetia</taxon>
        <taxon>Pirellulales</taxon>
        <taxon>Pirellulaceae</taxon>
        <taxon>Neorhodopirellula</taxon>
    </lineage>
</organism>
<feature type="transmembrane region" description="Helical" evidence="2">
    <location>
        <begin position="227"/>
        <end position="252"/>
    </location>
</feature>
<accession>A0A5C5ZZQ9</accession>
<feature type="transmembrane region" description="Helical" evidence="2">
    <location>
        <begin position="296"/>
        <end position="319"/>
    </location>
</feature>
<evidence type="ECO:0000256" key="2">
    <source>
        <dbReference type="SAM" id="Phobius"/>
    </source>
</evidence>
<dbReference type="Proteomes" id="UP000316213">
    <property type="component" value="Unassembled WGS sequence"/>
</dbReference>
<feature type="transmembrane region" description="Helical" evidence="2">
    <location>
        <begin position="154"/>
        <end position="175"/>
    </location>
</feature>
<reference evidence="3 4" key="1">
    <citation type="submission" date="2019-02" db="EMBL/GenBank/DDBJ databases">
        <title>Deep-cultivation of Planctomycetes and their phenomic and genomic characterization uncovers novel biology.</title>
        <authorList>
            <person name="Wiegand S."/>
            <person name="Jogler M."/>
            <person name="Boedeker C."/>
            <person name="Pinto D."/>
            <person name="Vollmers J."/>
            <person name="Rivas-Marin E."/>
            <person name="Kohn T."/>
            <person name="Peeters S.H."/>
            <person name="Heuer A."/>
            <person name="Rast P."/>
            <person name="Oberbeckmann S."/>
            <person name="Bunk B."/>
            <person name="Jeske O."/>
            <person name="Meyerdierks A."/>
            <person name="Storesund J.E."/>
            <person name="Kallscheuer N."/>
            <person name="Luecker S."/>
            <person name="Lage O.M."/>
            <person name="Pohl T."/>
            <person name="Merkel B.J."/>
            <person name="Hornburger P."/>
            <person name="Mueller R.-W."/>
            <person name="Bruemmer F."/>
            <person name="Labrenz M."/>
            <person name="Spormann A.M."/>
            <person name="Op Den Camp H."/>
            <person name="Overmann J."/>
            <person name="Amann R."/>
            <person name="Jetten M.S.M."/>
            <person name="Mascher T."/>
            <person name="Medema M.H."/>
            <person name="Devos D.P."/>
            <person name="Kaster A.-K."/>
            <person name="Ovreas L."/>
            <person name="Rohde M."/>
            <person name="Galperin M.Y."/>
            <person name="Jogler C."/>
        </authorList>
    </citation>
    <scope>NUCLEOTIDE SEQUENCE [LARGE SCALE GENOMIC DNA]</scope>
    <source>
        <strain evidence="3 4">Pla100</strain>
    </source>
</reference>
<feature type="transmembrane region" description="Helical" evidence="2">
    <location>
        <begin position="259"/>
        <end position="276"/>
    </location>
</feature>
<feature type="transmembrane region" description="Helical" evidence="2">
    <location>
        <begin position="195"/>
        <end position="215"/>
    </location>
</feature>
<evidence type="ECO:0008006" key="5">
    <source>
        <dbReference type="Google" id="ProtNLM"/>
    </source>
</evidence>
<feature type="transmembrane region" description="Helical" evidence="2">
    <location>
        <begin position="47"/>
        <end position="71"/>
    </location>
</feature>
<dbReference type="EMBL" id="SJPM01000010">
    <property type="protein sequence ID" value="TWT93052.1"/>
    <property type="molecule type" value="Genomic_DNA"/>
</dbReference>
<evidence type="ECO:0000313" key="4">
    <source>
        <dbReference type="Proteomes" id="UP000316213"/>
    </source>
</evidence>
<comment type="caution">
    <text evidence="3">The sequence shown here is derived from an EMBL/GenBank/DDBJ whole genome shotgun (WGS) entry which is preliminary data.</text>
</comment>
<dbReference type="AlphaFoldDB" id="A0A5C5ZZQ9"/>
<keyword evidence="2" id="KW-1133">Transmembrane helix</keyword>
<proteinExistence type="predicted"/>
<protein>
    <recommendedName>
        <fullName evidence="5">Transmembrane protein</fullName>
    </recommendedName>
</protein>